<organism evidence="14 15">
    <name type="scientific">Elysia chlorotica</name>
    <name type="common">Eastern emerald elysia</name>
    <name type="synonym">Sea slug</name>
    <dbReference type="NCBI Taxonomy" id="188477"/>
    <lineage>
        <taxon>Eukaryota</taxon>
        <taxon>Metazoa</taxon>
        <taxon>Spiralia</taxon>
        <taxon>Lophotrochozoa</taxon>
        <taxon>Mollusca</taxon>
        <taxon>Gastropoda</taxon>
        <taxon>Heterobranchia</taxon>
        <taxon>Euthyneura</taxon>
        <taxon>Panpulmonata</taxon>
        <taxon>Sacoglossa</taxon>
        <taxon>Placobranchoidea</taxon>
        <taxon>Plakobranchidae</taxon>
        <taxon>Elysia</taxon>
    </lineage>
</organism>
<evidence type="ECO:0000313" key="14">
    <source>
        <dbReference type="EMBL" id="RUS78841.1"/>
    </source>
</evidence>
<feature type="domain" description="C2H2-type" evidence="13">
    <location>
        <begin position="355"/>
        <end position="382"/>
    </location>
</feature>
<evidence type="ECO:0000256" key="3">
    <source>
        <dbReference type="ARBA" id="ARBA00022723"/>
    </source>
</evidence>
<dbReference type="SUPFAM" id="SSF57667">
    <property type="entry name" value="beta-beta-alpha zinc fingers"/>
    <property type="match status" value="5"/>
</dbReference>
<dbReference type="OrthoDB" id="40579at2759"/>
<feature type="region of interest" description="Disordered" evidence="12">
    <location>
        <begin position="510"/>
        <end position="899"/>
    </location>
</feature>
<feature type="compositionally biased region" description="Basic residues" evidence="12">
    <location>
        <begin position="889"/>
        <end position="899"/>
    </location>
</feature>
<proteinExistence type="inferred from homology"/>
<evidence type="ECO:0000256" key="9">
    <source>
        <dbReference type="ARBA" id="ARBA00023163"/>
    </source>
</evidence>
<dbReference type="PROSITE" id="PS00028">
    <property type="entry name" value="ZINC_FINGER_C2H2_1"/>
    <property type="match status" value="11"/>
</dbReference>
<dbReference type="GO" id="GO:0001228">
    <property type="term" value="F:DNA-binding transcription activator activity, RNA polymerase II-specific"/>
    <property type="evidence" value="ECO:0007669"/>
    <property type="project" value="TreeGrafter"/>
</dbReference>
<evidence type="ECO:0000256" key="6">
    <source>
        <dbReference type="ARBA" id="ARBA00022833"/>
    </source>
</evidence>
<feature type="compositionally biased region" description="Basic and acidic residues" evidence="12">
    <location>
        <begin position="785"/>
        <end position="816"/>
    </location>
</feature>
<evidence type="ECO:0000256" key="4">
    <source>
        <dbReference type="ARBA" id="ARBA00022737"/>
    </source>
</evidence>
<gene>
    <name evidence="14" type="ORF">EGW08_013383</name>
</gene>
<feature type="domain" description="C2H2-type" evidence="13">
    <location>
        <begin position="294"/>
        <end position="321"/>
    </location>
</feature>
<dbReference type="Pfam" id="PF00096">
    <property type="entry name" value="zf-C2H2"/>
    <property type="match status" value="6"/>
</dbReference>
<dbReference type="GO" id="GO:0000978">
    <property type="term" value="F:RNA polymerase II cis-regulatory region sequence-specific DNA binding"/>
    <property type="evidence" value="ECO:0007669"/>
    <property type="project" value="TreeGrafter"/>
</dbReference>
<feature type="region of interest" description="Disordered" evidence="12">
    <location>
        <begin position="1"/>
        <end position="70"/>
    </location>
</feature>
<feature type="domain" description="C2H2-type" evidence="13">
    <location>
        <begin position="209"/>
        <end position="236"/>
    </location>
</feature>
<feature type="domain" description="C2H2-type" evidence="13">
    <location>
        <begin position="412"/>
        <end position="440"/>
    </location>
</feature>
<feature type="region of interest" description="Disordered" evidence="12">
    <location>
        <begin position="465"/>
        <end position="498"/>
    </location>
</feature>
<evidence type="ECO:0000256" key="10">
    <source>
        <dbReference type="ARBA" id="ARBA00023242"/>
    </source>
</evidence>
<dbReference type="GO" id="GO:0005634">
    <property type="term" value="C:nucleus"/>
    <property type="evidence" value="ECO:0007669"/>
    <property type="project" value="UniProtKB-SubCell"/>
</dbReference>
<feature type="compositionally biased region" description="Polar residues" evidence="12">
    <location>
        <begin position="858"/>
        <end position="867"/>
    </location>
</feature>
<evidence type="ECO:0000256" key="12">
    <source>
        <dbReference type="SAM" id="MobiDB-lite"/>
    </source>
</evidence>
<keyword evidence="9" id="KW-0804">Transcription</keyword>
<keyword evidence="4" id="KW-0677">Repeat</keyword>
<accession>A0A433TB81</accession>
<dbReference type="InterPro" id="IPR013087">
    <property type="entry name" value="Znf_C2H2_type"/>
</dbReference>
<feature type="compositionally biased region" description="Basic and acidic residues" evidence="12">
    <location>
        <begin position="474"/>
        <end position="487"/>
    </location>
</feature>
<sequence length="899" mass="102414">MPTEAGVDASTNGTATPDAPNASEDQKSSENGVEPGGDNKSGSDMSDVEMDDSLSKAGSEHNPDQDVKEEDDNSLVVFHCWLCSVEFIDKVSIIRHLQEWHKDKPEVHNLDRLMKVPLCMECGVQGPCEHQDGERHEEDDGASAYMCRPRFLTCRTCPEQFLNAEAVRIHRAKEHPEEPSHQCTYCQEAFLDHPSLVSHNRIHLGGRPYICTTCGNRFSKLSDLKRHERIHSGEKPFKCMQCYQTFTQKSSLEKHARIHARRSGNLACLLCGLVFKEKEGLMEHAQEMHKGSNFTCEICGKMYTEERYLILHEKTHTDNSDNLKPFACTFCDRRFSSQHLLSKHEKKMHLSKREIKCHLCHKLFKRNENLTRHMLSHSGVKNFQCPECGVGFTEKGSLTRHFKAQHQQLRPHSCPICRRSFTRKSLVRKHVERFHVQKARELVSQRGKFFRCRLCLKLLRKTGKRQHERHHRSKGDAWEGSLEEKLDGGVNGETDLDSLLGPDVAKLLKRKDGDDAGAEDDDGAEDEDEDENDEDDEEADEDKNEDEDDEENYDDEDDKTSSIEGEEEKYQEEEIQPEPQKPEEAESKKRKRQSDGPVFPQFKHPEANDSEWRKSATSNDFSDLPEDSDLSNYRKVGVVESAPAKPTPRKRRTAMEPTQYVPANSQSQNREEEEARNQRGAPHQFNQAEMSSGRSDSMNLDQTGSAFLTQRLLSKTENQDAAMRPQKVMNERSPAPLADPHPHYSSSRREDPASSSSGMAEDLRLQQGFGNPREAQLSDPPMFDSRSREERASSSQHHGSEDHLGSYPDSRHHGSTKDLQYMDESAALARAVNHRGISNPPYPDQGSVGEPGYHDVMNSYQRMSQADSAHYSRETYPADLKEQAAYARHQGRRQRGPRQ</sequence>
<feature type="domain" description="C2H2-type" evidence="13">
    <location>
        <begin position="326"/>
        <end position="354"/>
    </location>
</feature>
<dbReference type="FunFam" id="3.30.160.60:FF:002343">
    <property type="entry name" value="Zinc finger protein 33A"/>
    <property type="match status" value="1"/>
</dbReference>
<dbReference type="InterPro" id="IPR036236">
    <property type="entry name" value="Znf_C2H2_sf"/>
</dbReference>
<evidence type="ECO:0000256" key="7">
    <source>
        <dbReference type="ARBA" id="ARBA00023015"/>
    </source>
</evidence>
<keyword evidence="3" id="KW-0479">Metal-binding</keyword>
<keyword evidence="7" id="KW-0805">Transcription regulation</keyword>
<dbReference type="PROSITE" id="PS50157">
    <property type="entry name" value="ZINC_FINGER_C2H2_2"/>
    <property type="match status" value="9"/>
</dbReference>
<dbReference type="Proteomes" id="UP000271974">
    <property type="component" value="Unassembled WGS sequence"/>
</dbReference>
<keyword evidence="15" id="KW-1185">Reference proteome</keyword>
<dbReference type="PANTHER" id="PTHR24393:SF34">
    <property type="entry name" value="PR_SET DOMAIN 13"/>
    <property type="match status" value="1"/>
</dbReference>
<evidence type="ECO:0000256" key="1">
    <source>
        <dbReference type="ARBA" id="ARBA00004123"/>
    </source>
</evidence>
<evidence type="ECO:0000256" key="11">
    <source>
        <dbReference type="PROSITE-ProRule" id="PRU00042"/>
    </source>
</evidence>
<keyword evidence="5 11" id="KW-0863">Zinc-finger</keyword>
<dbReference type="SMART" id="SM00355">
    <property type="entry name" value="ZnF_C2H2"/>
    <property type="match status" value="12"/>
</dbReference>
<comment type="subcellular location">
    <subcellularLocation>
        <location evidence="1">Nucleus</location>
    </subcellularLocation>
</comment>
<feature type="compositionally biased region" description="Polar residues" evidence="12">
    <location>
        <begin position="684"/>
        <end position="716"/>
    </location>
</feature>
<keyword evidence="6" id="KW-0862">Zinc</keyword>
<dbReference type="STRING" id="188477.A0A433TB81"/>
<reference evidence="14 15" key="1">
    <citation type="submission" date="2019-01" db="EMBL/GenBank/DDBJ databases">
        <title>A draft genome assembly of the solar-powered sea slug Elysia chlorotica.</title>
        <authorList>
            <person name="Cai H."/>
            <person name="Li Q."/>
            <person name="Fang X."/>
            <person name="Li J."/>
            <person name="Curtis N.E."/>
            <person name="Altenburger A."/>
            <person name="Shibata T."/>
            <person name="Feng M."/>
            <person name="Maeda T."/>
            <person name="Schwartz J.A."/>
            <person name="Shigenobu S."/>
            <person name="Lundholm N."/>
            <person name="Nishiyama T."/>
            <person name="Yang H."/>
            <person name="Hasebe M."/>
            <person name="Li S."/>
            <person name="Pierce S.K."/>
            <person name="Wang J."/>
        </authorList>
    </citation>
    <scope>NUCLEOTIDE SEQUENCE [LARGE SCALE GENOMIC DNA]</scope>
    <source>
        <strain evidence="14">EC2010</strain>
        <tissue evidence="14">Whole organism of an adult</tissue>
    </source>
</reference>
<name>A0A433TB81_ELYCH</name>
<evidence type="ECO:0000256" key="5">
    <source>
        <dbReference type="ARBA" id="ARBA00022771"/>
    </source>
</evidence>
<comment type="similarity">
    <text evidence="2">Belongs to the krueppel C2H2-type zinc-finger protein family.</text>
</comment>
<dbReference type="FunFam" id="3.30.160.60:FF:000100">
    <property type="entry name" value="Zinc finger 45-like"/>
    <property type="match status" value="1"/>
</dbReference>
<feature type="compositionally biased region" description="Acidic residues" evidence="12">
    <location>
        <begin position="515"/>
        <end position="576"/>
    </location>
</feature>
<evidence type="ECO:0000256" key="2">
    <source>
        <dbReference type="ARBA" id="ARBA00006991"/>
    </source>
</evidence>
<feature type="compositionally biased region" description="Basic and acidic residues" evidence="12">
    <location>
        <begin position="603"/>
        <end position="614"/>
    </location>
</feature>
<dbReference type="PANTHER" id="PTHR24393">
    <property type="entry name" value="ZINC FINGER PROTEIN"/>
    <property type="match status" value="1"/>
</dbReference>
<feature type="domain" description="C2H2-type" evidence="13">
    <location>
        <begin position="383"/>
        <end position="411"/>
    </location>
</feature>
<evidence type="ECO:0000313" key="15">
    <source>
        <dbReference type="Proteomes" id="UP000271974"/>
    </source>
</evidence>
<protein>
    <recommendedName>
        <fullName evidence="13">C2H2-type domain-containing protein</fullName>
    </recommendedName>
</protein>
<dbReference type="Gene3D" id="3.30.160.60">
    <property type="entry name" value="Classic Zinc Finger"/>
    <property type="match status" value="7"/>
</dbReference>
<dbReference type="FunFam" id="3.30.160.60:FF:001480">
    <property type="entry name" value="Si:cabz01071911.3"/>
    <property type="match status" value="1"/>
</dbReference>
<comment type="caution">
    <text evidence="14">The sequence shown here is derived from an EMBL/GenBank/DDBJ whole genome shotgun (WGS) entry which is preliminary data.</text>
</comment>
<feature type="domain" description="C2H2-type" evidence="13">
    <location>
        <begin position="237"/>
        <end position="264"/>
    </location>
</feature>
<dbReference type="EMBL" id="RQTK01000486">
    <property type="protein sequence ID" value="RUS78841.1"/>
    <property type="molecule type" value="Genomic_DNA"/>
</dbReference>
<keyword evidence="8" id="KW-0238">DNA-binding</keyword>
<evidence type="ECO:0000259" key="13">
    <source>
        <dbReference type="PROSITE" id="PS50157"/>
    </source>
</evidence>
<dbReference type="GO" id="GO:0008270">
    <property type="term" value="F:zinc ion binding"/>
    <property type="evidence" value="ECO:0007669"/>
    <property type="project" value="UniProtKB-KW"/>
</dbReference>
<dbReference type="AlphaFoldDB" id="A0A433TB81"/>
<feature type="domain" description="C2H2-type" evidence="13">
    <location>
        <begin position="266"/>
        <end position="294"/>
    </location>
</feature>
<keyword evidence="10" id="KW-0539">Nucleus</keyword>
<evidence type="ECO:0000256" key="8">
    <source>
        <dbReference type="ARBA" id="ARBA00023125"/>
    </source>
</evidence>
<feature type="domain" description="C2H2-type" evidence="13">
    <location>
        <begin position="181"/>
        <end position="208"/>
    </location>
</feature>